<keyword evidence="10" id="KW-1185">Reference proteome</keyword>
<gene>
    <name evidence="7" type="primary">lpxD</name>
    <name evidence="9" type="ordered locus">Cyast_1973</name>
</gene>
<dbReference type="Gene3D" id="2.160.10.10">
    <property type="entry name" value="Hexapeptide repeat proteins"/>
    <property type="match status" value="1"/>
</dbReference>
<keyword evidence="3 7" id="KW-0808">Transferase</keyword>
<comment type="subunit">
    <text evidence="7">Homotrimer.</text>
</comment>
<evidence type="ECO:0000256" key="1">
    <source>
        <dbReference type="ARBA" id="ARBA00022516"/>
    </source>
</evidence>
<dbReference type="InterPro" id="IPR020573">
    <property type="entry name" value="UDP_GlcNAc_AcTrfase_non-rep"/>
</dbReference>
<dbReference type="PANTHER" id="PTHR43378:SF2">
    <property type="entry name" value="UDP-3-O-ACYLGLUCOSAMINE N-ACYLTRANSFERASE 1, MITOCHONDRIAL-RELATED"/>
    <property type="match status" value="1"/>
</dbReference>
<keyword evidence="5 7" id="KW-0443">Lipid metabolism</keyword>
<evidence type="ECO:0000313" key="9">
    <source>
        <dbReference type="EMBL" id="AFZ47926.1"/>
    </source>
</evidence>
<evidence type="ECO:0000256" key="5">
    <source>
        <dbReference type="ARBA" id="ARBA00023098"/>
    </source>
</evidence>
<dbReference type="InterPro" id="IPR001451">
    <property type="entry name" value="Hexapep"/>
</dbReference>
<dbReference type="HAMAP" id="MF_00523">
    <property type="entry name" value="LpxD"/>
    <property type="match status" value="1"/>
</dbReference>
<dbReference type="GO" id="GO:0031470">
    <property type="term" value="C:carboxysome"/>
    <property type="evidence" value="ECO:0007669"/>
    <property type="project" value="UniProtKB-ARBA"/>
</dbReference>
<reference evidence="10" key="1">
    <citation type="journal article" date="2013" name="Proc. Natl. Acad. Sci. U.S.A.">
        <title>Improving the coverage of the cyanobacterial phylum using diversity-driven genome sequencing.</title>
        <authorList>
            <person name="Shih P.M."/>
            <person name="Wu D."/>
            <person name="Latifi A."/>
            <person name="Axen S.D."/>
            <person name="Fewer D.P."/>
            <person name="Talla E."/>
            <person name="Calteau A."/>
            <person name="Cai F."/>
            <person name="Tandeau de Marsac N."/>
            <person name="Rippka R."/>
            <person name="Herdman M."/>
            <person name="Sivonen K."/>
            <person name="Coursin T."/>
            <person name="Laurent T."/>
            <person name="Goodwin L."/>
            <person name="Nolan M."/>
            <person name="Davenport K.W."/>
            <person name="Han C.S."/>
            <person name="Rubin E.M."/>
            <person name="Eisen J.A."/>
            <person name="Woyke T."/>
            <person name="Gugger M."/>
            <person name="Kerfeld C.A."/>
        </authorList>
    </citation>
    <scope>NUCLEOTIDE SEQUENCE [LARGE SCALE GENOMIC DNA]</scope>
    <source>
        <strain evidence="10">ATCC 29140 / PCC 7202</strain>
    </source>
</reference>
<evidence type="ECO:0000256" key="6">
    <source>
        <dbReference type="ARBA" id="ARBA00023315"/>
    </source>
</evidence>
<evidence type="ECO:0000256" key="2">
    <source>
        <dbReference type="ARBA" id="ARBA00022556"/>
    </source>
</evidence>
<dbReference type="Gene3D" id="3.40.1390.10">
    <property type="entry name" value="MurE/MurF, N-terminal domain"/>
    <property type="match status" value="1"/>
</dbReference>
<dbReference type="HOGENOM" id="CLU_049865_0_0_3"/>
<dbReference type="NCBIfam" id="NF002060">
    <property type="entry name" value="PRK00892.1"/>
    <property type="match status" value="1"/>
</dbReference>
<dbReference type="CDD" id="cd03352">
    <property type="entry name" value="LbH_LpxD"/>
    <property type="match status" value="1"/>
</dbReference>
<feature type="domain" description="UDP-3-O-[3-hydroxymyristoyl] glucosamine N-acyltransferase non-repeat region" evidence="8">
    <location>
        <begin position="24"/>
        <end position="96"/>
    </location>
</feature>
<comment type="similarity">
    <text evidence="7">Belongs to the transferase hexapeptide repeat family. LpxD subfamily.</text>
</comment>
<name>K9YLW8_CYASC</name>
<dbReference type="STRING" id="292563.Cyast_1973"/>
<dbReference type="PANTHER" id="PTHR43378">
    <property type="entry name" value="UDP-3-O-ACYLGLUCOSAMINE N-ACYLTRANSFERASE"/>
    <property type="match status" value="1"/>
</dbReference>
<dbReference type="PROSITE" id="PS00101">
    <property type="entry name" value="HEXAPEP_TRANSFERASES"/>
    <property type="match status" value="1"/>
</dbReference>
<dbReference type="eggNOG" id="COG1044">
    <property type="taxonomic scope" value="Bacteria"/>
</dbReference>
<protein>
    <recommendedName>
        <fullName evidence="7">UDP-3-O-acylglucosamine N-acyltransferase</fullName>
        <ecNumber evidence="7">2.3.1.191</ecNumber>
    </recommendedName>
</protein>
<evidence type="ECO:0000259" key="8">
    <source>
        <dbReference type="Pfam" id="PF04613"/>
    </source>
</evidence>
<dbReference type="Proteomes" id="UP000010483">
    <property type="component" value="Chromosome"/>
</dbReference>
<dbReference type="NCBIfam" id="TIGR01853">
    <property type="entry name" value="lipid_A_lpxD"/>
    <property type="match status" value="1"/>
</dbReference>
<evidence type="ECO:0000256" key="3">
    <source>
        <dbReference type="ARBA" id="ARBA00022679"/>
    </source>
</evidence>
<comment type="pathway">
    <text evidence="7">Bacterial outer membrane biogenesis; LPS lipid A biosynthesis.</text>
</comment>
<sequence>MKFSDIITQLSPENHSLNDNPHLDPEIVCITAIHEAIAHSISYIEGDKFAKMVATTSASALILPSDKSLQEQATERGIAWLSSPYPRLTFAQAIELFYQPYKPQGKIHPQAVIADGVIMGKNPSIGANAVISEGVKLGDDVVIHPNVVVYPECVVGDRTELHSNCSIHERTKIGSDCVIHSGAVIGAEGFGFVPIPQGWYKMQQSGYVILEDGVEIGCNSTVDRPAVGTTKIGKNTKLDNLVHVGHNSQIGENCALAGQVGLAGGVTIGNRVILAGQVGVANQAIIGDGATATAQTGIANNVKAGDVVSGTPSMPHSLYLKLAALYKHIPDMYKLYRELKKKSNH</sequence>
<dbReference type="Pfam" id="PF04613">
    <property type="entry name" value="LpxD"/>
    <property type="match status" value="1"/>
</dbReference>
<evidence type="ECO:0000256" key="7">
    <source>
        <dbReference type="HAMAP-Rule" id="MF_00523"/>
    </source>
</evidence>
<keyword evidence="2 7" id="KW-0441">Lipid A biosynthesis</keyword>
<dbReference type="UniPathway" id="UPA00973"/>
<dbReference type="GO" id="GO:0009245">
    <property type="term" value="P:lipid A biosynthetic process"/>
    <property type="evidence" value="ECO:0007669"/>
    <property type="project" value="UniProtKB-UniRule"/>
</dbReference>
<keyword evidence="1 7" id="KW-0444">Lipid biosynthesis</keyword>
<dbReference type="GO" id="GO:0103118">
    <property type="term" value="F:UDP-3-O-[(3R)-3-hydroxyacyl]-glucosamine N-acyltransferase activity"/>
    <property type="evidence" value="ECO:0007669"/>
    <property type="project" value="UniProtKB-EC"/>
</dbReference>
<dbReference type="GO" id="GO:0043886">
    <property type="term" value="F:structural constituent of carboxysome shell"/>
    <property type="evidence" value="ECO:0007669"/>
    <property type="project" value="UniProtKB-ARBA"/>
</dbReference>
<dbReference type="AlphaFoldDB" id="K9YLW8"/>
<comment type="function">
    <text evidence="7">Catalyzes the N-acylation of UDP-3-O-acylglucosamine using 3-hydroxyacyl-ACP as the acyl donor. Is involved in the biosynthesis of lipid A, a phosphorylated glycolipid that anchors the lipopolysaccharide to the outer membrane of the cell.</text>
</comment>
<accession>K9YLW8</accession>
<dbReference type="KEGG" id="csn:Cyast_1973"/>
<dbReference type="Pfam" id="PF00132">
    <property type="entry name" value="Hexapep"/>
    <property type="match status" value="3"/>
</dbReference>
<evidence type="ECO:0000313" key="10">
    <source>
        <dbReference type="Proteomes" id="UP000010483"/>
    </source>
</evidence>
<organism evidence="9 10">
    <name type="scientific">Cyanobacterium stanieri (strain ATCC 29140 / PCC 7202)</name>
    <dbReference type="NCBI Taxonomy" id="292563"/>
    <lineage>
        <taxon>Bacteria</taxon>
        <taxon>Bacillati</taxon>
        <taxon>Cyanobacteriota</taxon>
        <taxon>Cyanophyceae</taxon>
        <taxon>Oscillatoriophycideae</taxon>
        <taxon>Chroococcales</taxon>
        <taxon>Geminocystaceae</taxon>
        <taxon>Cyanobacterium</taxon>
    </lineage>
</organism>
<keyword evidence="4 7" id="KW-0677">Repeat</keyword>
<proteinExistence type="inferred from homology"/>
<dbReference type="InterPro" id="IPR007691">
    <property type="entry name" value="LpxD"/>
</dbReference>
<comment type="catalytic activity">
    <reaction evidence="7">
        <text>a UDP-3-O-[(3R)-3-hydroxyacyl]-alpha-D-glucosamine + a (3R)-hydroxyacyl-[ACP] = a UDP-2-N,3-O-bis[(3R)-3-hydroxyacyl]-alpha-D-glucosamine + holo-[ACP] + H(+)</text>
        <dbReference type="Rhea" id="RHEA:53836"/>
        <dbReference type="Rhea" id="RHEA-COMP:9685"/>
        <dbReference type="Rhea" id="RHEA-COMP:9945"/>
        <dbReference type="ChEBI" id="CHEBI:15378"/>
        <dbReference type="ChEBI" id="CHEBI:64479"/>
        <dbReference type="ChEBI" id="CHEBI:78827"/>
        <dbReference type="ChEBI" id="CHEBI:137740"/>
        <dbReference type="ChEBI" id="CHEBI:137748"/>
        <dbReference type="EC" id="2.3.1.191"/>
    </reaction>
</comment>
<dbReference type="EC" id="2.3.1.191" evidence="7"/>
<dbReference type="PATRIC" id="fig|292563.3.peg.2064"/>
<evidence type="ECO:0000256" key="4">
    <source>
        <dbReference type="ARBA" id="ARBA00022737"/>
    </source>
</evidence>
<dbReference type="InterPro" id="IPR018357">
    <property type="entry name" value="Hexapep_transf_CS"/>
</dbReference>
<keyword evidence="6 7" id="KW-0012">Acyltransferase</keyword>
<dbReference type="EMBL" id="CP003940">
    <property type="protein sequence ID" value="AFZ47926.1"/>
    <property type="molecule type" value="Genomic_DNA"/>
</dbReference>
<dbReference type="GO" id="GO:0016020">
    <property type="term" value="C:membrane"/>
    <property type="evidence" value="ECO:0007669"/>
    <property type="project" value="GOC"/>
</dbReference>
<dbReference type="GO" id="GO:0016410">
    <property type="term" value="F:N-acyltransferase activity"/>
    <property type="evidence" value="ECO:0007669"/>
    <property type="project" value="InterPro"/>
</dbReference>
<feature type="active site" description="Proton acceptor" evidence="7">
    <location>
        <position position="246"/>
    </location>
</feature>
<dbReference type="SUPFAM" id="SSF51161">
    <property type="entry name" value="Trimeric LpxA-like enzymes"/>
    <property type="match status" value="1"/>
</dbReference>
<dbReference type="InterPro" id="IPR011004">
    <property type="entry name" value="Trimer_LpxA-like_sf"/>
</dbReference>